<keyword evidence="2" id="KW-1185">Reference proteome</keyword>
<dbReference type="InterPro" id="IPR010179">
    <property type="entry name" value="CRISPR-assoc_prot_Cse3"/>
</dbReference>
<evidence type="ECO:0000313" key="1">
    <source>
        <dbReference type="EMBL" id="BCX82597.1"/>
    </source>
</evidence>
<evidence type="ECO:0000313" key="2">
    <source>
        <dbReference type="Proteomes" id="UP001321825"/>
    </source>
</evidence>
<dbReference type="AlphaFoldDB" id="A0AAU9CX71"/>
<dbReference type="Proteomes" id="UP001321825">
    <property type="component" value="Chromosome"/>
</dbReference>
<accession>A0AAU9CX71</accession>
<dbReference type="KEGG" id="mcau:MIT9_P2183"/>
<dbReference type="RefSeq" id="WP_317704992.1">
    <property type="nucleotide sequence ID" value="NZ_AP024714.1"/>
</dbReference>
<organism evidence="1 2">
    <name type="scientific">Methylomarinovum caldicuralii</name>
    <dbReference type="NCBI Taxonomy" id="438856"/>
    <lineage>
        <taxon>Bacteria</taxon>
        <taxon>Pseudomonadati</taxon>
        <taxon>Pseudomonadota</taxon>
        <taxon>Gammaproteobacteria</taxon>
        <taxon>Methylococcales</taxon>
        <taxon>Methylothermaceae</taxon>
        <taxon>Methylomarinovum</taxon>
    </lineage>
</organism>
<reference evidence="2" key="1">
    <citation type="journal article" date="2024" name="Int. J. Syst. Evol. Microbiol.">
        <title>Methylomarinovum tepidoasis sp. nov., a moderately thermophilic methanotroph of the family Methylothermaceae isolated from a deep-sea hydrothermal field.</title>
        <authorList>
            <person name="Hirayama H."/>
            <person name="Takaki Y."/>
            <person name="Abe M."/>
            <person name="Miyazaki M."/>
            <person name="Uematsu K."/>
            <person name="Matsui Y."/>
            <person name="Takai K."/>
        </authorList>
    </citation>
    <scope>NUCLEOTIDE SEQUENCE [LARGE SCALE GENOMIC DNA]</scope>
    <source>
        <strain evidence="2">IT-9</strain>
    </source>
</reference>
<dbReference type="Pfam" id="PF08798">
    <property type="entry name" value="CRISPR_assoc"/>
    <property type="match status" value="1"/>
</dbReference>
<name>A0AAU9CX71_9GAMM</name>
<dbReference type="EMBL" id="AP024714">
    <property type="protein sequence ID" value="BCX82597.1"/>
    <property type="molecule type" value="Genomic_DNA"/>
</dbReference>
<dbReference type="SUPFAM" id="SSF117987">
    <property type="entry name" value="CRISPR-associated protein"/>
    <property type="match status" value="1"/>
</dbReference>
<gene>
    <name evidence="1" type="ORF">MIT9_P2183</name>
</gene>
<sequence>MSQLFMVELRPDPRRLMRFLYGQRLGSGNDGDFGYGIHAWLRAAFADLAPQPWRLLDGRGMPGRILAYSRHDAEALRLQLQGFADPLTFEACPPQAIAGKPLPAWRAGQRLGFEVLCCPVGRKSATGIEKDLFLVHADSGGEIQRDQVYCDWARARLERDGAAEVTELRLEGFRLVRQLRKSHGQRRKKSALLRPQALIRGSLTVADPDAFTGLLARGVGRHRAFGYGMVLVKPPA</sequence>
<dbReference type="Gene3D" id="3.30.70.1210">
    <property type="entry name" value="Crispr-associated protein, domain 2"/>
    <property type="match status" value="1"/>
</dbReference>
<dbReference type="SMART" id="SM01101">
    <property type="entry name" value="CRISPR_assoc"/>
    <property type="match status" value="1"/>
</dbReference>
<proteinExistence type="predicted"/>
<protein>
    <submittedName>
        <fullName evidence="1">CRISPR system Cascade subunit CasE</fullName>
    </submittedName>
</protein>